<evidence type="ECO:0000313" key="6">
    <source>
        <dbReference type="EMBL" id="WKW11544.1"/>
    </source>
</evidence>
<accession>A0AA49JYM0</accession>
<dbReference type="GO" id="GO:0005829">
    <property type="term" value="C:cytosol"/>
    <property type="evidence" value="ECO:0007669"/>
    <property type="project" value="TreeGrafter"/>
</dbReference>
<dbReference type="EMBL" id="CP130613">
    <property type="protein sequence ID" value="WKW14454.1"/>
    <property type="molecule type" value="Genomic_DNA"/>
</dbReference>
<dbReference type="InterPro" id="IPR051167">
    <property type="entry name" value="Prolyl_oligopep/macrocyclase"/>
</dbReference>
<keyword evidence="3" id="KW-0720">Serine protease</keyword>
<dbReference type="Pfam" id="PF02897">
    <property type="entry name" value="Peptidase_S9_N"/>
    <property type="match status" value="1"/>
</dbReference>
<dbReference type="GO" id="GO:0070012">
    <property type="term" value="F:oligopeptidase activity"/>
    <property type="evidence" value="ECO:0007669"/>
    <property type="project" value="TreeGrafter"/>
</dbReference>
<dbReference type="InterPro" id="IPR002470">
    <property type="entry name" value="Peptidase_S9A"/>
</dbReference>
<name>A0AA49JT60_9BACT</name>
<accession>A0AA49JT60</accession>
<evidence type="ECO:0000256" key="1">
    <source>
        <dbReference type="ARBA" id="ARBA00022670"/>
    </source>
</evidence>
<organism evidence="6">
    <name type="scientific">Pseudogemmatithrix spongiicola</name>
    <dbReference type="NCBI Taxonomy" id="3062599"/>
    <lineage>
        <taxon>Bacteria</taxon>
        <taxon>Pseudomonadati</taxon>
        <taxon>Gemmatimonadota</taxon>
        <taxon>Gemmatimonadia</taxon>
        <taxon>Gemmatimonadales</taxon>
        <taxon>Gemmatimonadaceae</taxon>
        <taxon>Pseudogemmatithrix</taxon>
    </lineage>
</organism>
<dbReference type="InterPro" id="IPR029058">
    <property type="entry name" value="AB_hydrolase_fold"/>
</dbReference>
<evidence type="ECO:0000259" key="5">
    <source>
        <dbReference type="Pfam" id="PF02897"/>
    </source>
</evidence>
<evidence type="ECO:0000259" key="4">
    <source>
        <dbReference type="Pfam" id="PF00326"/>
    </source>
</evidence>
<protein>
    <submittedName>
        <fullName evidence="6">Prolyl oligopeptidase family serine peptidase</fullName>
    </submittedName>
</protein>
<dbReference type="GO" id="GO:0004252">
    <property type="term" value="F:serine-type endopeptidase activity"/>
    <property type="evidence" value="ECO:0007669"/>
    <property type="project" value="InterPro"/>
</dbReference>
<sequence length="692" mass="76103">MTLLAASASLDAQGLTPSNPNDPFLWLEEVESERALTWVRARNARSLVVLEGDPRFATLNAQALEIVNATDRIPAPSFWAGGISNFWQDAVNVRGLWRRTSVDSYASVAPVWETVLDVDALARSEGKNWVFRGGDCLEPDERYCLVQLSDGGKDAVEIREFDAVERRFIDGGFRFAEGKQSVAWIDRNTLLVAREWAPGEMTNSGYAYVVKRVTRGQPIERAVEVFRGEKSDVSASGFALRDADGRVAATLLYRGRTFWESEIHQLTPSGTRRLPFPARQSLHGLVDGQLLFTANEDWNGFKAGDVLSYDLAALLREPAQAKAELVLRPGPRESIEGVVTTKSRLVVALYEHVRGSAYAYQRGTNGWTRTRLPLPENVTVALGSVERGSDRLFVSITGFLTPQSLYLADAAAATATVVKQAPAKFDATGLVVEQHEATSADGTKVPYFLVRRADAPRDGTTPTLLYGYGGFQVSQLPSYSAIRGKLWLERGGAFAVANTRGGGEFGPAWHQAAIGVNRDRAHEDFLAVAEDLVAKRFTSPRRLGIQGGSQGGLFMGVAMTRRPDLFNAVIIGVPLFDMLRYHLLLAGASWMGEYGNPEIAEERAWILRYSPYQALAAGKAYPEPFIFTSTKDDRVHPGHARKAAARLEALGYPYLYYENVDGGHSAAANLVESARRNALEYTYLTRKLMDTP</sequence>
<keyword evidence="2" id="KW-0378">Hydrolase</keyword>
<keyword evidence="1" id="KW-0645">Protease</keyword>
<dbReference type="Pfam" id="PF00326">
    <property type="entry name" value="Peptidase_S9"/>
    <property type="match status" value="1"/>
</dbReference>
<evidence type="ECO:0000256" key="2">
    <source>
        <dbReference type="ARBA" id="ARBA00022801"/>
    </source>
</evidence>
<dbReference type="Gene3D" id="3.40.50.1820">
    <property type="entry name" value="alpha/beta hydrolase"/>
    <property type="match status" value="1"/>
</dbReference>
<dbReference type="PANTHER" id="PTHR42881">
    <property type="entry name" value="PROLYL ENDOPEPTIDASE"/>
    <property type="match status" value="1"/>
</dbReference>
<proteinExistence type="predicted"/>
<gene>
    <name evidence="6" type="ORF">Strain138_000799</name>
    <name evidence="7" type="ORF">Strain318_000799</name>
</gene>
<feature type="domain" description="Peptidase S9A N-terminal" evidence="5">
    <location>
        <begin position="20"/>
        <end position="420"/>
    </location>
</feature>
<dbReference type="InterPro" id="IPR023302">
    <property type="entry name" value="Pept_S9A_N"/>
</dbReference>
<dbReference type="Gene3D" id="2.130.10.120">
    <property type="entry name" value="Prolyl oligopeptidase, N-terminal domain"/>
    <property type="match status" value="1"/>
</dbReference>
<feature type="domain" description="Peptidase S9 prolyl oligopeptidase catalytic" evidence="4">
    <location>
        <begin position="485"/>
        <end position="688"/>
    </location>
</feature>
<reference evidence="6" key="1">
    <citation type="submission" date="2023-07" db="EMBL/GenBank/DDBJ databases">
        <authorList>
            <person name="Haufschild T."/>
            <person name="Kallscheuer N."/>
            <person name="Hammer J."/>
            <person name="Kohn T."/>
            <person name="Kabuu M."/>
            <person name="Jogler M."/>
            <person name="Wohfarth N."/>
            <person name="Heuer A."/>
            <person name="Rohde M."/>
            <person name="van Teeseling M.C.F."/>
            <person name="Jogler C."/>
        </authorList>
    </citation>
    <scope>NUCLEOTIDE SEQUENCE</scope>
    <source>
        <strain evidence="6">Strain 138</strain>
        <strain evidence="7">Strain 318</strain>
    </source>
</reference>
<dbReference type="PRINTS" id="PR00862">
    <property type="entry name" value="PROLIGOPTASE"/>
</dbReference>
<evidence type="ECO:0000313" key="7">
    <source>
        <dbReference type="EMBL" id="WKW14454.1"/>
    </source>
</evidence>
<dbReference type="InterPro" id="IPR001375">
    <property type="entry name" value="Peptidase_S9_cat"/>
</dbReference>
<dbReference type="Proteomes" id="UP001229955">
    <property type="component" value="Chromosome"/>
</dbReference>
<dbReference type="RefSeq" id="WP_367887243.1">
    <property type="nucleotide sequence ID" value="NZ_CP130612.1"/>
</dbReference>
<dbReference type="GO" id="GO:0006508">
    <property type="term" value="P:proteolysis"/>
    <property type="evidence" value="ECO:0007669"/>
    <property type="project" value="UniProtKB-KW"/>
</dbReference>
<dbReference type="KEGG" id="pspc:Strain318_000799"/>
<keyword evidence="8" id="KW-1185">Reference proteome</keyword>
<evidence type="ECO:0000256" key="3">
    <source>
        <dbReference type="ARBA" id="ARBA00022825"/>
    </source>
</evidence>
<evidence type="ECO:0000313" key="8">
    <source>
        <dbReference type="Proteomes" id="UP001229955"/>
    </source>
</evidence>
<dbReference type="SUPFAM" id="SSF53474">
    <property type="entry name" value="alpha/beta-Hydrolases"/>
    <property type="match status" value="1"/>
</dbReference>
<dbReference type="SUPFAM" id="SSF50993">
    <property type="entry name" value="Peptidase/esterase 'gauge' domain"/>
    <property type="match status" value="1"/>
</dbReference>
<dbReference type="EMBL" id="CP130612">
    <property type="protein sequence ID" value="WKW11544.1"/>
    <property type="molecule type" value="Genomic_DNA"/>
</dbReference>
<dbReference type="PANTHER" id="PTHR42881:SF13">
    <property type="entry name" value="PROLYL ENDOPEPTIDASE"/>
    <property type="match status" value="1"/>
</dbReference>
<dbReference type="AlphaFoldDB" id="A0AA49JT60"/>